<accession>A0A918XFN8</accession>
<feature type="transmembrane region" description="Helical" evidence="7">
    <location>
        <begin position="67"/>
        <end position="93"/>
    </location>
</feature>
<comment type="caution">
    <text evidence="9">The sequence shown here is derived from an EMBL/GenBank/DDBJ whole genome shotgun (WGS) entry which is preliminary data.</text>
</comment>
<dbReference type="InterPro" id="IPR035906">
    <property type="entry name" value="MetI-like_sf"/>
</dbReference>
<proteinExistence type="inferred from homology"/>
<dbReference type="Gene3D" id="1.10.3720.10">
    <property type="entry name" value="MetI-like"/>
    <property type="match status" value="1"/>
</dbReference>
<evidence type="ECO:0000313" key="10">
    <source>
        <dbReference type="Proteomes" id="UP000654947"/>
    </source>
</evidence>
<name>A0A918XFN8_9ACTN</name>
<evidence type="ECO:0000256" key="7">
    <source>
        <dbReference type="RuleBase" id="RU363032"/>
    </source>
</evidence>
<evidence type="ECO:0000313" key="9">
    <source>
        <dbReference type="EMBL" id="GHD28775.1"/>
    </source>
</evidence>
<keyword evidence="6 7" id="KW-0472">Membrane</keyword>
<reference evidence="9 10" key="1">
    <citation type="journal article" date="2014" name="Int. J. Syst. Evol. Microbiol.">
        <title>Complete genome sequence of Corynebacterium casei LMG S-19264T (=DSM 44701T), isolated from a smear-ripened cheese.</title>
        <authorList>
            <consortium name="US DOE Joint Genome Institute (JGI-PGF)"/>
            <person name="Walter F."/>
            <person name="Albersmeier A."/>
            <person name="Kalinowski J."/>
            <person name="Ruckert C."/>
        </authorList>
    </citation>
    <scope>NUCLEOTIDE SEQUENCE [LARGE SCALE GENOMIC DNA]</scope>
    <source>
        <strain evidence="9 10">KCTC 19473</strain>
    </source>
</reference>
<organism evidence="9 10">
    <name type="scientific">Nocardiopsis kunsanensis</name>
    <dbReference type="NCBI Taxonomy" id="141693"/>
    <lineage>
        <taxon>Bacteria</taxon>
        <taxon>Bacillati</taxon>
        <taxon>Actinomycetota</taxon>
        <taxon>Actinomycetes</taxon>
        <taxon>Streptosporangiales</taxon>
        <taxon>Nocardiopsidaceae</taxon>
        <taxon>Nocardiopsis</taxon>
    </lineage>
</organism>
<dbReference type="PANTHER" id="PTHR30193">
    <property type="entry name" value="ABC TRANSPORTER PERMEASE PROTEIN"/>
    <property type="match status" value="1"/>
</dbReference>
<dbReference type="Pfam" id="PF00528">
    <property type="entry name" value="BPD_transp_1"/>
    <property type="match status" value="1"/>
</dbReference>
<feature type="transmembrane region" description="Helical" evidence="7">
    <location>
        <begin position="152"/>
        <end position="173"/>
    </location>
</feature>
<keyword evidence="3" id="KW-1003">Cell membrane</keyword>
<feature type="transmembrane region" description="Helical" evidence="7">
    <location>
        <begin position="100"/>
        <end position="124"/>
    </location>
</feature>
<dbReference type="InterPro" id="IPR000515">
    <property type="entry name" value="MetI-like"/>
</dbReference>
<feature type="transmembrane region" description="Helical" evidence="7">
    <location>
        <begin position="258"/>
        <end position="280"/>
    </location>
</feature>
<dbReference type="GO" id="GO:0055085">
    <property type="term" value="P:transmembrane transport"/>
    <property type="evidence" value="ECO:0007669"/>
    <property type="project" value="InterPro"/>
</dbReference>
<dbReference type="InterPro" id="IPR051393">
    <property type="entry name" value="ABC_transporter_permease"/>
</dbReference>
<dbReference type="GO" id="GO:0005886">
    <property type="term" value="C:plasma membrane"/>
    <property type="evidence" value="ECO:0007669"/>
    <property type="project" value="UniProtKB-SubCell"/>
</dbReference>
<dbReference type="AlphaFoldDB" id="A0A918XFN8"/>
<protein>
    <submittedName>
        <fullName evidence="9">ABC transporter</fullName>
    </submittedName>
</protein>
<keyword evidence="5 7" id="KW-1133">Transmembrane helix</keyword>
<comment type="subcellular location">
    <subcellularLocation>
        <location evidence="1 7">Cell membrane</location>
        <topology evidence="1 7">Multi-pass membrane protein</topology>
    </subcellularLocation>
</comment>
<dbReference type="RefSeq" id="WP_193518130.1">
    <property type="nucleotide sequence ID" value="NZ_BMXL01000015.1"/>
</dbReference>
<evidence type="ECO:0000256" key="1">
    <source>
        <dbReference type="ARBA" id="ARBA00004651"/>
    </source>
</evidence>
<keyword evidence="10" id="KW-1185">Reference proteome</keyword>
<dbReference type="EMBL" id="BMXL01000015">
    <property type="protein sequence ID" value="GHD28775.1"/>
    <property type="molecule type" value="Genomic_DNA"/>
</dbReference>
<comment type="similarity">
    <text evidence="7">Belongs to the binding-protein-dependent transport system permease family.</text>
</comment>
<sequence length="295" mass="31519">MSSSATERPGFAWVVPALLFFALFGLGPVAIVGYLSFTSWSGIGAPEWVGAANWSALSGDAQVRGGLALTLGLTVLCWATQTPLALAFGVWAAGPQKSRAVVSAVFFLPLLLSTAAIALVWQALFEPHFGVPAQLDDWFGLAPSNLLGDPTLALYAIVFVLLWQFLPFHMLLYQAAARQVPRSLYEAAELDGASGLQRFLRITVPQLRHTVIASSVLILVGSMTYFETVLLLTAGGPGNATRILPLHMYEQGFVSFEMGYASAIAVLLVVLGTGLSLLVVRVTGYSRMSSQREGL</sequence>
<gene>
    <name evidence="9" type="ORF">GCM10007147_28940</name>
</gene>
<evidence type="ECO:0000256" key="3">
    <source>
        <dbReference type="ARBA" id="ARBA00022475"/>
    </source>
</evidence>
<dbReference type="Proteomes" id="UP000654947">
    <property type="component" value="Unassembled WGS sequence"/>
</dbReference>
<feature type="transmembrane region" description="Helical" evidence="7">
    <location>
        <begin position="12"/>
        <end position="37"/>
    </location>
</feature>
<evidence type="ECO:0000256" key="5">
    <source>
        <dbReference type="ARBA" id="ARBA00022989"/>
    </source>
</evidence>
<evidence type="ECO:0000259" key="8">
    <source>
        <dbReference type="PROSITE" id="PS50928"/>
    </source>
</evidence>
<evidence type="ECO:0000256" key="6">
    <source>
        <dbReference type="ARBA" id="ARBA00023136"/>
    </source>
</evidence>
<evidence type="ECO:0000256" key="2">
    <source>
        <dbReference type="ARBA" id="ARBA00022448"/>
    </source>
</evidence>
<keyword evidence="4 7" id="KW-0812">Transmembrane</keyword>
<dbReference type="PROSITE" id="PS50928">
    <property type="entry name" value="ABC_TM1"/>
    <property type="match status" value="1"/>
</dbReference>
<evidence type="ECO:0000256" key="4">
    <source>
        <dbReference type="ARBA" id="ARBA00022692"/>
    </source>
</evidence>
<keyword evidence="2 7" id="KW-0813">Transport</keyword>
<dbReference type="SUPFAM" id="SSF161098">
    <property type="entry name" value="MetI-like"/>
    <property type="match status" value="1"/>
</dbReference>
<feature type="domain" description="ABC transmembrane type-1" evidence="8">
    <location>
        <begin position="67"/>
        <end position="279"/>
    </location>
</feature>
<dbReference type="CDD" id="cd06261">
    <property type="entry name" value="TM_PBP2"/>
    <property type="match status" value="1"/>
</dbReference>
<dbReference type="PANTHER" id="PTHR30193:SF37">
    <property type="entry name" value="INNER MEMBRANE ABC TRANSPORTER PERMEASE PROTEIN YCJO"/>
    <property type="match status" value="1"/>
</dbReference>